<evidence type="ECO:0000313" key="12">
    <source>
        <dbReference type="Proteomes" id="UP000299102"/>
    </source>
</evidence>
<comment type="caution">
    <text evidence="11">The sequence shown here is derived from an EMBL/GenBank/DDBJ whole genome shotgun (WGS) entry which is preliminary data.</text>
</comment>
<dbReference type="PROSITE" id="PS01209">
    <property type="entry name" value="LDLRA_1"/>
    <property type="match status" value="1"/>
</dbReference>
<proteinExistence type="predicted"/>
<name>A0A4C1VCE1_EUMVA</name>
<dbReference type="SMART" id="SM00032">
    <property type="entry name" value="CCP"/>
    <property type="match status" value="1"/>
</dbReference>
<keyword evidence="6" id="KW-0472">Membrane</keyword>
<dbReference type="InterPro" id="IPR002172">
    <property type="entry name" value="LDrepeatLR_classA_rpt"/>
</dbReference>
<dbReference type="PROSITE" id="PS50923">
    <property type="entry name" value="SUSHI"/>
    <property type="match status" value="1"/>
</dbReference>
<feature type="domain" description="Sushi" evidence="10">
    <location>
        <begin position="120"/>
        <end position="183"/>
    </location>
</feature>
<sequence>MWDQTLNTSRLSMAVCRCMLAAGSAGTDLACLVCMHGSLVPTSNRCDSVVDCDDGSDETVRACAGVRCPSYTFQCAYGACVDQSNKCDGKTDCPDGSDEDAELCGRTGAPTAAPAQSQETSCTLPSHPEHGSYAVSGSPGALLNSSAAFTLEYRCDAGYGLDGSDRVSCADGRWSNERPKCLRLCRLDAHPSVEYLCTAPSSYVTSPCERTQRSGARVFPRCRSPDYHSRQSFSPMRCIEGSWDYVAICTPGQTCTPQHKCKAPDAKLAE</sequence>
<protein>
    <submittedName>
        <fullName evidence="11">Modular serine protease</fullName>
    </submittedName>
</protein>
<dbReference type="InterPro" id="IPR000436">
    <property type="entry name" value="Sushi_SCR_CCP_dom"/>
</dbReference>
<dbReference type="SUPFAM" id="SSF57535">
    <property type="entry name" value="Complement control module/SCR domain"/>
    <property type="match status" value="1"/>
</dbReference>
<dbReference type="CDD" id="cd00033">
    <property type="entry name" value="CCP"/>
    <property type="match status" value="1"/>
</dbReference>
<dbReference type="InterPro" id="IPR036055">
    <property type="entry name" value="LDL_receptor-like_sf"/>
</dbReference>
<dbReference type="GO" id="GO:0005886">
    <property type="term" value="C:plasma membrane"/>
    <property type="evidence" value="ECO:0007669"/>
    <property type="project" value="TreeGrafter"/>
</dbReference>
<evidence type="ECO:0000313" key="11">
    <source>
        <dbReference type="EMBL" id="GBP36289.1"/>
    </source>
</evidence>
<dbReference type="SUPFAM" id="SSF57424">
    <property type="entry name" value="LDL receptor-like module"/>
    <property type="match status" value="2"/>
</dbReference>
<dbReference type="GO" id="GO:0008233">
    <property type="term" value="F:peptidase activity"/>
    <property type="evidence" value="ECO:0007669"/>
    <property type="project" value="UniProtKB-KW"/>
</dbReference>
<dbReference type="Pfam" id="PF00084">
    <property type="entry name" value="Sushi"/>
    <property type="match status" value="1"/>
</dbReference>
<dbReference type="GO" id="GO:0012505">
    <property type="term" value="C:endomembrane system"/>
    <property type="evidence" value="ECO:0007669"/>
    <property type="project" value="UniProtKB-SubCell"/>
</dbReference>
<dbReference type="AlphaFoldDB" id="A0A4C1VCE1"/>
<dbReference type="CDD" id="cd00112">
    <property type="entry name" value="LDLa"/>
    <property type="match status" value="1"/>
</dbReference>
<dbReference type="InterPro" id="IPR035976">
    <property type="entry name" value="Sushi/SCR/CCP_sf"/>
</dbReference>
<comment type="subcellular location">
    <subcellularLocation>
        <location evidence="2">Endomembrane system</location>
    </subcellularLocation>
    <subcellularLocation>
        <location evidence="1">Membrane</location>
        <topology evidence="1">Single-pass membrane protein</topology>
    </subcellularLocation>
</comment>
<dbReference type="Proteomes" id="UP000299102">
    <property type="component" value="Unassembled WGS sequence"/>
</dbReference>
<dbReference type="Pfam" id="PF00057">
    <property type="entry name" value="Ldl_recept_a"/>
    <property type="match status" value="1"/>
</dbReference>
<dbReference type="InterPro" id="IPR050685">
    <property type="entry name" value="LDLR"/>
</dbReference>
<feature type="disulfide bond" evidence="8">
    <location>
        <begin position="75"/>
        <end position="93"/>
    </location>
</feature>
<keyword evidence="5" id="KW-1133">Transmembrane helix</keyword>
<dbReference type="EMBL" id="BGZK01000316">
    <property type="protein sequence ID" value="GBP36289.1"/>
    <property type="molecule type" value="Genomic_DNA"/>
</dbReference>
<dbReference type="STRING" id="151549.A0A4C1VCE1"/>
<evidence type="ECO:0000256" key="9">
    <source>
        <dbReference type="PROSITE-ProRule" id="PRU00302"/>
    </source>
</evidence>
<keyword evidence="4" id="KW-0677">Repeat</keyword>
<keyword evidence="7 8" id="KW-1015">Disulfide bond</keyword>
<evidence type="ECO:0000256" key="5">
    <source>
        <dbReference type="ARBA" id="ARBA00022989"/>
    </source>
</evidence>
<dbReference type="SMART" id="SM00192">
    <property type="entry name" value="LDLa"/>
    <property type="match status" value="2"/>
</dbReference>
<dbReference type="PANTHER" id="PTHR24270">
    <property type="entry name" value="LOW-DENSITY LIPOPROTEIN RECEPTOR-RELATED"/>
    <property type="match status" value="1"/>
</dbReference>
<evidence type="ECO:0000256" key="8">
    <source>
        <dbReference type="PROSITE-ProRule" id="PRU00124"/>
    </source>
</evidence>
<evidence type="ECO:0000256" key="3">
    <source>
        <dbReference type="ARBA" id="ARBA00022692"/>
    </source>
</evidence>
<accession>A0A4C1VCE1</accession>
<dbReference type="OrthoDB" id="2019384at2759"/>
<dbReference type="PROSITE" id="PS50068">
    <property type="entry name" value="LDLRA_2"/>
    <property type="match status" value="1"/>
</dbReference>
<keyword evidence="11" id="KW-0645">Protease</keyword>
<reference evidence="11 12" key="1">
    <citation type="journal article" date="2019" name="Commun. Biol.">
        <title>The bagworm genome reveals a unique fibroin gene that provides high tensile strength.</title>
        <authorList>
            <person name="Kono N."/>
            <person name="Nakamura H."/>
            <person name="Ohtoshi R."/>
            <person name="Tomita M."/>
            <person name="Numata K."/>
            <person name="Arakawa K."/>
        </authorList>
    </citation>
    <scope>NUCLEOTIDE SEQUENCE [LARGE SCALE GENOMIC DNA]</scope>
</reference>
<evidence type="ECO:0000256" key="6">
    <source>
        <dbReference type="ARBA" id="ARBA00023136"/>
    </source>
</evidence>
<organism evidence="11 12">
    <name type="scientific">Eumeta variegata</name>
    <name type="common">Bagworm moth</name>
    <name type="synonym">Eumeta japonica</name>
    <dbReference type="NCBI Taxonomy" id="151549"/>
    <lineage>
        <taxon>Eukaryota</taxon>
        <taxon>Metazoa</taxon>
        <taxon>Ecdysozoa</taxon>
        <taxon>Arthropoda</taxon>
        <taxon>Hexapoda</taxon>
        <taxon>Insecta</taxon>
        <taxon>Pterygota</taxon>
        <taxon>Neoptera</taxon>
        <taxon>Endopterygota</taxon>
        <taxon>Lepidoptera</taxon>
        <taxon>Glossata</taxon>
        <taxon>Ditrysia</taxon>
        <taxon>Tineoidea</taxon>
        <taxon>Psychidae</taxon>
        <taxon>Oiketicinae</taxon>
        <taxon>Eumeta</taxon>
    </lineage>
</organism>
<dbReference type="InterPro" id="IPR023415">
    <property type="entry name" value="LDLR_class-A_CS"/>
</dbReference>
<keyword evidence="9" id="KW-0768">Sushi</keyword>
<evidence type="ECO:0000256" key="4">
    <source>
        <dbReference type="ARBA" id="ARBA00022737"/>
    </source>
</evidence>
<evidence type="ECO:0000259" key="10">
    <source>
        <dbReference type="PROSITE" id="PS50923"/>
    </source>
</evidence>
<dbReference type="GO" id="GO:0006508">
    <property type="term" value="P:proteolysis"/>
    <property type="evidence" value="ECO:0007669"/>
    <property type="project" value="UniProtKB-KW"/>
</dbReference>
<keyword evidence="3" id="KW-0812">Transmembrane</keyword>
<evidence type="ECO:0000256" key="7">
    <source>
        <dbReference type="ARBA" id="ARBA00023157"/>
    </source>
</evidence>
<evidence type="ECO:0000256" key="2">
    <source>
        <dbReference type="ARBA" id="ARBA00004308"/>
    </source>
</evidence>
<gene>
    <name evidence="11" type="primary">modSP</name>
    <name evidence="11" type="ORF">EVAR_85538_1</name>
</gene>
<comment type="caution">
    <text evidence="9">Lacks conserved residue(s) required for the propagation of feature annotation.</text>
</comment>
<keyword evidence="11" id="KW-0378">Hydrolase</keyword>
<evidence type="ECO:0000256" key="1">
    <source>
        <dbReference type="ARBA" id="ARBA00004167"/>
    </source>
</evidence>
<keyword evidence="12" id="KW-1185">Reference proteome</keyword>
<dbReference type="PRINTS" id="PR00261">
    <property type="entry name" value="LDLRECEPTOR"/>
</dbReference>
<dbReference type="Gene3D" id="4.10.400.10">
    <property type="entry name" value="Low-density Lipoprotein Receptor"/>
    <property type="match status" value="2"/>
</dbReference>
<dbReference type="Gene3D" id="2.10.70.10">
    <property type="entry name" value="Complement Module, domain 1"/>
    <property type="match status" value="1"/>
</dbReference>
<feature type="disulfide bond" evidence="8">
    <location>
        <begin position="68"/>
        <end position="80"/>
    </location>
</feature>
<dbReference type="GO" id="GO:0016192">
    <property type="term" value="P:vesicle-mediated transport"/>
    <property type="evidence" value="ECO:0007669"/>
    <property type="project" value="UniProtKB-ARBA"/>
</dbReference>